<dbReference type="InterPro" id="IPR032675">
    <property type="entry name" value="LRR_dom_sf"/>
</dbReference>
<organism evidence="3">
    <name type="scientific">Capitella teleta</name>
    <name type="common">Polychaete worm</name>
    <dbReference type="NCBI Taxonomy" id="283909"/>
    <lineage>
        <taxon>Eukaryota</taxon>
        <taxon>Metazoa</taxon>
        <taxon>Spiralia</taxon>
        <taxon>Lophotrochozoa</taxon>
        <taxon>Annelida</taxon>
        <taxon>Polychaeta</taxon>
        <taxon>Sedentaria</taxon>
        <taxon>Scolecida</taxon>
        <taxon>Capitellidae</taxon>
        <taxon>Capitella</taxon>
    </lineage>
</organism>
<reference evidence="5" key="1">
    <citation type="submission" date="2012-12" db="EMBL/GenBank/DDBJ databases">
        <authorList>
            <person name="Hellsten U."/>
            <person name="Grimwood J."/>
            <person name="Chapman J.A."/>
            <person name="Shapiro H."/>
            <person name="Aerts A."/>
            <person name="Otillar R.P."/>
            <person name="Terry A.Y."/>
            <person name="Boore J.L."/>
            <person name="Simakov O."/>
            <person name="Marletaz F."/>
            <person name="Cho S.-J."/>
            <person name="Edsinger-Gonzales E."/>
            <person name="Havlak P."/>
            <person name="Kuo D.-H."/>
            <person name="Larsson T."/>
            <person name="Lv J."/>
            <person name="Arendt D."/>
            <person name="Savage R."/>
            <person name="Osoegawa K."/>
            <person name="de Jong P."/>
            <person name="Lindberg D.R."/>
            <person name="Seaver E.C."/>
            <person name="Weisblat D.A."/>
            <person name="Putnam N.H."/>
            <person name="Grigoriev I.V."/>
            <person name="Rokhsar D.S."/>
        </authorList>
    </citation>
    <scope>NUCLEOTIDE SEQUENCE</scope>
    <source>
        <strain evidence="5">I ESC-2004</strain>
    </source>
</reference>
<evidence type="ECO:0000256" key="2">
    <source>
        <dbReference type="ARBA" id="ARBA00022737"/>
    </source>
</evidence>
<protein>
    <submittedName>
        <fullName evidence="3 4">Uncharacterized protein</fullName>
    </submittedName>
</protein>
<dbReference type="PRINTS" id="PR00019">
    <property type="entry name" value="LEURICHRPT"/>
</dbReference>
<evidence type="ECO:0000313" key="3">
    <source>
        <dbReference type="EMBL" id="ELT97497.1"/>
    </source>
</evidence>
<accession>R7TV82</accession>
<dbReference type="OMA" id="CKRICIN"/>
<dbReference type="InterPro" id="IPR050216">
    <property type="entry name" value="LRR_domain-containing"/>
</dbReference>
<dbReference type="SMART" id="SM00369">
    <property type="entry name" value="LRR_TYP"/>
    <property type="match status" value="2"/>
</dbReference>
<dbReference type="InterPro" id="IPR001611">
    <property type="entry name" value="Leu-rich_rpt"/>
</dbReference>
<evidence type="ECO:0000313" key="4">
    <source>
        <dbReference type="EnsemblMetazoa" id="CapteP193456"/>
    </source>
</evidence>
<evidence type="ECO:0000256" key="1">
    <source>
        <dbReference type="ARBA" id="ARBA00022614"/>
    </source>
</evidence>
<dbReference type="Proteomes" id="UP000014760">
    <property type="component" value="Unassembled WGS sequence"/>
</dbReference>
<sequence>MSRQAAFDPNERMFVPHRVWADFAQIGNTVGQAFSYIADKAREIQISRNQESAETFALDLAHTCSDDSSCFPSFIESKDLTPQDGYLDLSELPVLCDRGVEIALQRVPAPETVENLIICHKKYLTVIPECISRMRNLSSLDLSHNNLRDLPWTMVYLRELRSLNLSFNAFFDFPRILSFCCQIEVLRINSNRLEVLPSFLLTFERLRILELKANPMMSPNKKVCNKGMAEIFKSIEQRQGRGDDWGAGSDTAHRLRPLADLALKVILKDPRVEYLTCASVPIAVKRFLLSEFNATKTKVSLSKCSVCARCFSCRQTFEEHECCLQKK</sequence>
<dbReference type="EMBL" id="KB308559">
    <property type="protein sequence ID" value="ELT97497.1"/>
    <property type="molecule type" value="Genomic_DNA"/>
</dbReference>
<dbReference type="OrthoDB" id="2021138at2759"/>
<dbReference type="HOGENOM" id="CLU_850591_0_0_1"/>
<keyword evidence="5" id="KW-1185">Reference proteome</keyword>
<evidence type="ECO:0000313" key="5">
    <source>
        <dbReference type="Proteomes" id="UP000014760"/>
    </source>
</evidence>
<name>R7TV82_CAPTE</name>
<dbReference type="EMBL" id="AMQN01002184">
    <property type="status" value="NOT_ANNOTATED_CDS"/>
    <property type="molecule type" value="Genomic_DNA"/>
</dbReference>
<dbReference type="STRING" id="283909.R7TV82"/>
<dbReference type="PROSITE" id="PS51450">
    <property type="entry name" value="LRR"/>
    <property type="match status" value="1"/>
</dbReference>
<dbReference type="PANTHER" id="PTHR48051:SF1">
    <property type="entry name" value="RAS SUPPRESSOR PROTEIN 1"/>
    <property type="match status" value="1"/>
</dbReference>
<dbReference type="AlphaFoldDB" id="R7TV82"/>
<dbReference type="Pfam" id="PF13855">
    <property type="entry name" value="LRR_8"/>
    <property type="match status" value="1"/>
</dbReference>
<keyword evidence="1" id="KW-0433">Leucine-rich repeat</keyword>
<gene>
    <name evidence="3" type="ORF">CAPTEDRAFT_193456</name>
</gene>
<reference evidence="3 5" key="2">
    <citation type="journal article" date="2013" name="Nature">
        <title>Insights into bilaterian evolution from three spiralian genomes.</title>
        <authorList>
            <person name="Simakov O."/>
            <person name="Marletaz F."/>
            <person name="Cho S.J."/>
            <person name="Edsinger-Gonzales E."/>
            <person name="Havlak P."/>
            <person name="Hellsten U."/>
            <person name="Kuo D.H."/>
            <person name="Larsson T."/>
            <person name="Lv J."/>
            <person name="Arendt D."/>
            <person name="Savage R."/>
            <person name="Osoegawa K."/>
            <person name="de Jong P."/>
            <person name="Grimwood J."/>
            <person name="Chapman J.A."/>
            <person name="Shapiro H."/>
            <person name="Aerts A."/>
            <person name="Otillar R.P."/>
            <person name="Terry A.Y."/>
            <person name="Boore J.L."/>
            <person name="Grigoriev I.V."/>
            <person name="Lindberg D.R."/>
            <person name="Seaver E.C."/>
            <person name="Weisblat D.A."/>
            <person name="Putnam N.H."/>
            <person name="Rokhsar D.S."/>
        </authorList>
    </citation>
    <scope>NUCLEOTIDE SEQUENCE</scope>
    <source>
        <strain evidence="3 5">I ESC-2004</strain>
    </source>
</reference>
<dbReference type="InterPro" id="IPR003591">
    <property type="entry name" value="Leu-rich_rpt_typical-subtyp"/>
</dbReference>
<dbReference type="PANTHER" id="PTHR48051">
    <property type="match status" value="1"/>
</dbReference>
<proteinExistence type="predicted"/>
<reference evidence="4" key="3">
    <citation type="submission" date="2015-06" db="UniProtKB">
        <authorList>
            <consortium name="EnsemblMetazoa"/>
        </authorList>
    </citation>
    <scope>IDENTIFICATION</scope>
</reference>
<dbReference type="EnsemblMetazoa" id="CapteT193456">
    <property type="protein sequence ID" value="CapteP193456"/>
    <property type="gene ID" value="CapteG193456"/>
</dbReference>
<keyword evidence="2" id="KW-0677">Repeat</keyword>
<dbReference type="GO" id="GO:0005737">
    <property type="term" value="C:cytoplasm"/>
    <property type="evidence" value="ECO:0007669"/>
    <property type="project" value="TreeGrafter"/>
</dbReference>
<dbReference type="Gene3D" id="3.80.10.10">
    <property type="entry name" value="Ribonuclease Inhibitor"/>
    <property type="match status" value="1"/>
</dbReference>
<dbReference type="SUPFAM" id="SSF52058">
    <property type="entry name" value="L domain-like"/>
    <property type="match status" value="1"/>
</dbReference>